<comment type="caution">
    <text evidence="2">The sequence shown here is derived from an EMBL/GenBank/DDBJ whole genome shotgun (WGS) entry which is preliminary data.</text>
</comment>
<evidence type="ECO:0000313" key="3">
    <source>
        <dbReference type="Proteomes" id="UP000756530"/>
    </source>
</evidence>
<organism evidence="2 3">
    <name type="scientific">Maritimibacter dapengensis</name>
    <dbReference type="NCBI Taxonomy" id="2836868"/>
    <lineage>
        <taxon>Bacteria</taxon>
        <taxon>Pseudomonadati</taxon>
        <taxon>Pseudomonadota</taxon>
        <taxon>Alphaproteobacteria</taxon>
        <taxon>Rhodobacterales</taxon>
        <taxon>Roseobacteraceae</taxon>
        <taxon>Maritimibacter</taxon>
    </lineage>
</organism>
<dbReference type="RefSeq" id="WP_218392407.1">
    <property type="nucleotide sequence ID" value="NZ_JAHUZE010000002.1"/>
</dbReference>
<dbReference type="PANTHER" id="PTHR43798">
    <property type="entry name" value="MONOACYLGLYCEROL LIPASE"/>
    <property type="match status" value="1"/>
</dbReference>
<evidence type="ECO:0000313" key="2">
    <source>
        <dbReference type="EMBL" id="MBV7379265.1"/>
    </source>
</evidence>
<dbReference type="InterPro" id="IPR050266">
    <property type="entry name" value="AB_hydrolase_sf"/>
</dbReference>
<keyword evidence="3" id="KW-1185">Reference proteome</keyword>
<proteinExistence type="predicted"/>
<name>A0ABS6T244_9RHOB</name>
<protein>
    <submittedName>
        <fullName evidence="2">Alpha/beta hydrolase</fullName>
    </submittedName>
</protein>
<reference evidence="2 3" key="1">
    <citation type="submission" date="2021-05" db="EMBL/GenBank/DDBJ databases">
        <title>Culturable bacteria isolated from Daya Bay.</title>
        <authorList>
            <person name="Zheng W."/>
            <person name="Yu S."/>
            <person name="Huang Y."/>
        </authorList>
    </citation>
    <scope>NUCLEOTIDE SEQUENCE [LARGE SCALE GENOMIC DNA]</scope>
    <source>
        <strain evidence="2 3">DP4N28-5</strain>
    </source>
</reference>
<accession>A0ABS6T244</accession>
<dbReference type="Proteomes" id="UP000756530">
    <property type="component" value="Unassembled WGS sequence"/>
</dbReference>
<dbReference type="EMBL" id="JAHUZE010000002">
    <property type="protein sequence ID" value="MBV7379265.1"/>
    <property type="molecule type" value="Genomic_DNA"/>
</dbReference>
<keyword evidence="2" id="KW-0378">Hydrolase</keyword>
<gene>
    <name evidence="2" type="ORF">KJP28_10020</name>
</gene>
<feature type="domain" description="AB hydrolase-1" evidence="1">
    <location>
        <begin position="63"/>
        <end position="309"/>
    </location>
</feature>
<dbReference type="GO" id="GO:0016787">
    <property type="term" value="F:hydrolase activity"/>
    <property type="evidence" value="ECO:0007669"/>
    <property type="project" value="UniProtKB-KW"/>
</dbReference>
<evidence type="ECO:0000259" key="1">
    <source>
        <dbReference type="Pfam" id="PF12697"/>
    </source>
</evidence>
<sequence>MLKAIVIILLLAAAAFGVIVLIAMRKTRELARAAETAVPPNGRFVKISTGRLHYVEAGQGPSVLVIHGLGGQLRSLSHWLAEPLSRRFRVVFVDRPGMGYSDRPDSASARIDDQAGYMEEVIDTLDLGRTIVVGHSLGGAIACALALRCPEKIAGLALVAPLLRPSTTQTKAFAALGVKGDGMRRFIAQSFAVPTTAKNQDVTRDEVFGPDPIPRDYTVAGGGLLSLRPRTFFNTSRDYVSVGEVMPAQWKRYDEIVCPVRVIYGTEDRILDYKEQGVEVSERYRHFKLTTLPGKGHMIPLTAPQEVVKVIEDVADAAGT</sequence>
<dbReference type="Pfam" id="PF12697">
    <property type="entry name" value="Abhydrolase_6"/>
    <property type="match status" value="1"/>
</dbReference>
<dbReference type="InterPro" id="IPR000073">
    <property type="entry name" value="AB_hydrolase_1"/>
</dbReference>